<reference evidence="4 5" key="1">
    <citation type="submission" date="2025-04" db="UniProtKB">
        <authorList>
            <consortium name="RefSeq"/>
        </authorList>
    </citation>
    <scope>IDENTIFICATION</scope>
</reference>
<sequence>MYCWGQADNGELGLGTAYDQQSIIISPVAPDFPLSRAVKQVSCGRFHTLVITESGQVYSCGNNEFGQLGHDKDNKSLSKLITHHQSI</sequence>
<accession>A0A3Q0JMD0</accession>
<proteinExistence type="predicted"/>
<dbReference type="PANTHER" id="PTHR22872">
    <property type="entry name" value="BTK-BINDING PROTEIN-RELATED"/>
    <property type="match status" value="1"/>
</dbReference>
<feature type="repeat" description="RCC1" evidence="2">
    <location>
        <begin position="1"/>
        <end position="54"/>
    </location>
</feature>
<dbReference type="RefSeq" id="XP_026687990.1">
    <property type="nucleotide sequence ID" value="XM_026832189.1"/>
</dbReference>
<dbReference type="RefSeq" id="XP_026687993.1">
    <property type="nucleotide sequence ID" value="XM_026832192.1"/>
</dbReference>
<dbReference type="RefSeq" id="XP_026687992.1">
    <property type="nucleotide sequence ID" value="XM_026832191.1"/>
</dbReference>
<dbReference type="GeneID" id="103521551"/>
<dbReference type="PROSITE" id="PS50012">
    <property type="entry name" value="RCC1_3"/>
    <property type="match status" value="1"/>
</dbReference>
<dbReference type="Gene3D" id="2.130.10.30">
    <property type="entry name" value="Regulator of chromosome condensation 1/beta-lactamase-inhibitor protein II"/>
    <property type="match status" value="1"/>
</dbReference>
<keyword evidence="1" id="KW-0677">Repeat</keyword>
<evidence type="ECO:0000313" key="7">
    <source>
        <dbReference type="RefSeq" id="XP_026687993.1"/>
    </source>
</evidence>
<keyword evidence="3" id="KW-1185">Reference proteome</keyword>
<dbReference type="InterPro" id="IPR009091">
    <property type="entry name" value="RCC1/BLIP-II"/>
</dbReference>
<evidence type="ECO:0000313" key="6">
    <source>
        <dbReference type="RefSeq" id="XP_026687992.1"/>
    </source>
</evidence>
<dbReference type="RefSeq" id="XP_026687991.1">
    <property type="nucleotide sequence ID" value="XM_026832190.1"/>
</dbReference>
<protein>
    <submittedName>
        <fullName evidence="4 5">Probable E3 ubiquitin-protein ligase HERC4 isoform X2</fullName>
    </submittedName>
</protein>
<dbReference type="SUPFAM" id="SSF50985">
    <property type="entry name" value="RCC1/BLIP-II"/>
    <property type="match status" value="1"/>
</dbReference>
<evidence type="ECO:0000256" key="2">
    <source>
        <dbReference type="PROSITE-ProRule" id="PRU00235"/>
    </source>
</evidence>
<dbReference type="AlphaFoldDB" id="A0A3Q0JMD0"/>
<organism evidence="3 4">
    <name type="scientific">Diaphorina citri</name>
    <name type="common">Asian citrus psyllid</name>
    <dbReference type="NCBI Taxonomy" id="121845"/>
    <lineage>
        <taxon>Eukaryota</taxon>
        <taxon>Metazoa</taxon>
        <taxon>Ecdysozoa</taxon>
        <taxon>Arthropoda</taxon>
        <taxon>Hexapoda</taxon>
        <taxon>Insecta</taxon>
        <taxon>Pterygota</taxon>
        <taxon>Neoptera</taxon>
        <taxon>Paraneoptera</taxon>
        <taxon>Hemiptera</taxon>
        <taxon>Sternorrhyncha</taxon>
        <taxon>Psylloidea</taxon>
        <taxon>Psyllidae</taxon>
        <taxon>Diaphorininae</taxon>
        <taxon>Diaphorina</taxon>
    </lineage>
</organism>
<name>A0A3Q0JMD0_DIACI</name>
<dbReference type="InterPro" id="IPR051625">
    <property type="entry name" value="Signaling_Regulatory_Domain"/>
</dbReference>
<dbReference type="PROSITE" id="PS00626">
    <property type="entry name" value="RCC1_2"/>
    <property type="match status" value="1"/>
</dbReference>
<evidence type="ECO:0000313" key="4">
    <source>
        <dbReference type="RefSeq" id="XP_026687990.1"/>
    </source>
</evidence>
<evidence type="ECO:0000313" key="3">
    <source>
        <dbReference type="Proteomes" id="UP000079169"/>
    </source>
</evidence>
<gene>
    <name evidence="4 5 6 7" type="primary">LOC103521551</name>
</gene>
<dbReference type="InterPro" id="IPR000408">
    <property type="entry name" value="Reg_chr_condens"/>
</dbReference>
<evidence type="ECO:0000313" key="5">
    <source>
        <dbReference type="RefSeq" id="XP_026687991.1"/>
    </source>
</evidence>
<dbReference type="Proteomes" id="UP000079169">
    <property type="component" value="Unplaced"/>
</dbReference>
<evidence type="ECO:0000256" key="1">
    <source>
        <dbReference type="ARBA" id="ARBA00022737"/>
    </source>
</evidence>
<dbReference type="Pfam" id="PF13540">
    <property type="entry name" value="RCC1_2"/>
    <property type="match status" value="1"/>
</dbReference>